<protein>
    <submittedName>
        <fullName evidence="3">Uncharacterized protein</fullName>
    </submittedName>
</protein>
<accession>A0A9P7F4F4</accession>
<dbReference type="GeneID" id="64705648"/>
<sequence>MNAGSRLQTSQVWEKEQRYSELPNPAQRTLLPLDVLEYSLVPACVFILFVSSAIFMLPELVMLSPFFHSAHGLRRGAFAIVMQWLCLDSSSLFLRFETSPGTVFNLDPLIINAARMRYIEICRFVYMANIAPSKLQASSFEALCFLRHINGSMADTIIDYMSEDNRPDAPPETCEPPIHENSSRPRCRIKQTIQKSAKGVTKKLSKPFKSFRNRTPANQNADLRDASTTMVQNVEMEGASSSQKIEHLTAAQILSDSVNQGLPGEPASQVQAGPSREEEGTDTQLVGAELQAACDSAQSMRVPGKHATSAASAAGNAPAGLAAAADFEKTYLQPLKIIDGVLDKIADLHPYAKMALGVLSAASKIIIAQAERDKSICSLLEKLAEVYRFMTLDENLGKIESMRGIVGKIVQQTHECARFIRDYSETKSFCASPSYRTSYMNLTLSS</sequence>
<evidence type="ECO:0000313" key="4">
    <source>
        <dbReference type="Proteomes" id="UP000823399"/>
    </source>
</evidence>
<dbReference type="OrthoDB" id="2670913at2759"/>
<organism evidence="3 4">
    <name type="scientific">Suillus discolor</name>
    <dbReference type="NCBI Taxonomy" id="1912936"/>
    <lineage>
        <taxon>Eukaryota</taxon>
        <taxon>Fungi</taxon>
        <taxon>Dikarya</taxon>
        <taxon>Basidiomycota</taxon>
        <taxon>Agaricomycotina</taxon>
        <taxon>Agaricomycetes</taxon>
        <taxon>Agaricomycetidae</taxon>
        <taxon>Boletales</taxon>
        <taxon>Suillineae</taxon>
        <taxon>Suillaceae</taxon>
        <taxon>Suillus</taxon>
    </lineage>
</organism>
<keyword evidence="2" id="KW-1133">Transmembrane helix</keyword>
<dbReference type="AlphaFoldDB" id="A0A9P7F4F4"/>
<proteinExistence type="predicted"/>
<evidence type="ECO:0000256" key="1">
    <source>
        <dbReference type="SAM" id="MobiDB-lite"/>
    </source>
</evidence>
<keyword evidence="2" id="KW-0472">Membrane</keyword>
<keyword evidence="2" id="KW-0812">Transmembrane</keyword>
<comment type="caution">
    <text evidence="3">The sequence shown here is derived from an EMBL/GenBank/DDBJ whole genome shotgun (WGS) entry which is preliminary data.</text>
</comment>
<dbReference type="RefSeq" id="XP_041290854.1">
    <property type="nucleotide sequence ID" value="XM_041443389.1"/>
</dbReference>
<evidence type="ECO:0000313" key="3">
    <source>
        <dbReference type="EMBL" id="KAG2104349.1"/>
    </source>
</evidence>
<dbReference type="EMBL" id="JABBWM010000041">
    <property type="protein sequence ID" value="KAG2104349.1"/>
    <property type="molecule type" value="Genomic_DNA"/>
</dbReference>
<gene>
    <name evidence="3" type="ORF">F5147DRAFT_807845</name>
</gene>
<feature type="region of interest" description="Disordered" evidence="1">
    <location>
        <begin position="258"/>
        <end position="282"/>
    </location>
</feature>
<evidence type="ECO:0000256" key="2">
    <source>
        <dbReference type="SAM" id="Phobius"/>
    </source>
</evidence>
<name>A0A9P7F4F4_9AGAM</name>
<feature type="region of interest" description="Disordered" evidence="1">
    <location>
        <begin position="165"/>
        <end position="184"/>
    </location>
</feature>
<keyword evidence="4" id="KW-1185">Reference proteome</keyword>
<dbReference type="Proteomes" id="UP000823399">
    <property type="component" value="Unassembled WGS sequence"/>
</dbReference>
<feature type="transmembrane region" description="Helical" evidence="2">
    <location>
        <begin position="38"/>
        <end position="57"/>
    </location>
</feature>
<reference evidence="3" key="1">
    <citation type="journal article" date="2020" name="New Phytol.">
        <title>Comparative genomics reveals dynamic genome evolution in host specialist ectomycorrhizal fungi.</title>
        <authorList>
            <person name="Lofgren L.A."/>
            <person name="Nguyen N.H."/>
            <person name="Vilgalys R."/>
            <person name="Ruytinx J."/>
            <person name="Liao H.L."/>
            <person name="Branco S."/>
            <person name="Kuo A."/>
            <person name="LaButti K."/>
            <person name="Lipzen A."/>
            <person name="Andreopoulos W."/>
            <person name="Pangilinan J."/>
            <person name="Riley R."/>
            <person name="Hundley H."/>
            <person name="Na H."/>
            <person name="Barry K."/>
            <person name="Grigoriev I.V."/>
            <person name="Stajich J.E."/>
            <person name="Kennedy P.G."/>
        </authorList>
    </citation>
    <scope>NUCLEOTIDE SEQUENCE</scope>
    <source>
        <strain evidence="3">FC423</strain>
    </source>
</reference>